<evidence type="ECO:0000313" key="5">
    <source>
        <dbReference type="Proteomes" id="UP001159641"/>
    </source>
</evidence>
<evidence type="ECO:0000313" key="4">
    <source>
        <dbReference type="EMBL" id="KAJ8789120.1"/>
    </source>
</evidence>
<dbReference type="InterPro" id="IPR001094">
    <property type="entry name" value="Flavdoxin-like"/>
</dbReference>
<dbReference type="GO" id="GO:0009086">
    <property type="term" value="P:methionine biosynthetic process"/>
    <property type="evidence" value="ECO:0007669"/>
    <property type="project" value="TreeGrafter"/>
</dbReference>
<dbReference type="Proteomes" id="UP001159641">
    <property type="component" value="Unassembled WGS sequence"/>
</dbReference>
<protein>
    <recommendedName>
        <fullName evidence="3">Flavodoxin-like domain-containing protein</fullName>
    </recommendedName>
</protein>
<gene>
    <name evidence="4" type="ORF">J1605_022221</name>
</gene>
<dbReference type="PRINTS" id="PR00369">
    <property type="entry name" value="FLAVODOXIN"/>
</dbReference>
<evidence type="ECO:0000256" key="1">
    <source>
        <dbReference type="ARBA" id="ARBA00022630"/>
    </source>
</evidence>
<feature type="region of interest" description="Disordered" evidence="2">
    <location>
        <begin position="1"/>
        <end position="84"/>
    </location>
</feature>
<dbReference type="PROSITE" id="PS50902">
    <property type="entry name" value="FLAVODOXIN_LIKE"/>
    <property type="match status" value="1"/>
</dbReference>
<sequence length="486" mass="52073">MGDHGDRAVPGGKGPHGPGAPPNRRPGRAGAAPEERGEPGSAGALAKPRATHAGPEQPSPNPAWTPTGLGAPGDPANPERTATSWASVRARRAGAQRFGACAWRGAAPRPARRDWPSSFPELPIGLGRRLCAQAREQGSPYLRFPQRPRRTPAGPCVAPGKGSGSLALIIRGAVSINRCFRRVAVVIVPALKCNCYSCSSRCFEVMKRFLLLYASQRGQAQAIAEDISEKAVAYGFSADLHCISESHKYDLKTERAPLVVVVSTTGNGDPPDTARKFVKAIQDKALPSDFLAHLWYGLLGLGDSEYTYFCNGGKIIDKRFQELGAQRFYDTGHADDCVGPRGSALDLDPPLRVGRLRASVLHPDRTGLKEQLIRGLWLTQAGGRERYGGGGARLRRQRRRDVAPARGAPCVLPGKLSLDHRTLAVPTPVLSLGSDQSPSLSSQPPPASADEQTSLSGWYVGSFLPFGRSDVLCQHSVGVLYEQFHV</sequence>
<dbReference type="FunFam" id="3.40.50.360:FF:000059">
    <property type="entry name" value="5-methyltetrahydrofolate-homocysteine methyltransferase reductase"/>
    <property type="match status" value="1"/>
</dbReference>
<dbReference type="EMBL" id="JAIQCJ010001508">
    <property type="protein sequence ID" value="KAJ8789120.1"/>
    <property type="molecule type" value="Genomic_DNA"/>
</dbReference>
<dbReference type="SUPFAM" id="SSF52218">
    <property type="entry name" value="Flavoproteins"/>
    <property type="match status" value="1"/>
</dbReference>
<feature type="domain" description="Flavodoxin-like" evidence="3">
    <location>
        <begin position="209"/>
        <end position="361"/>
    </location>
</feature>
<dbReference type="InterPro" id="IPR008254">
    <property type="entry name" value="Flavodoxin/NO_synth"/>
</dbReference>
<reference evidence="4 5" key="1">
    <citation type="submission" date="2022-11" db="EMBL/GenBank/DDBJ databases">
        <title>Whole genome sequence of Eschrichtius robustus ER-17-0199.</title>
        <authorList>
            <person name="Bruniche-Olsen A."/>
            <person name="Black A.N."/>
            <person name="Fields C.J."/>
            <person name="Walden K."/>
            <person name="Dewoody J.A."/>
        </authorList>
    </citation>
    <scope>NUCLEOTIDE SEQUENCE [LARGE SCALE GENOMIC DNA]</scope>
    <source>
        <strain evidence="4">ER-17-0199</strain>
        <tissue evidence="4">Blubber</tissue>
    </source>
</reference>
<organism evidence="4 5">
    <name type="scientific">Eschrichtius robustus</name>
    <name type="common">California gray whale</name>
    <name type="synonym">Eschrichtius gibbosus</name>
    <dbReference type="NCBI Taxonomy" id="9764"/>
    <lineage>
        <taxon>Eukaryota</taxon>
        <taxon>Metazoa</taxon>
        <taxon>Chordata</taxon>
        <taxon>Craniata</taxon>
        <taxon>Vertebrata</taxon>
        <taxon>Euteleostomi</taxon>
        <taxon>Mammalia</taxon>
        <taxon>Eutheria</taxon>
        <taxon>Laurasiatheria</taxon>
        <taxon>Artiodactyla</taxon>
        <taxon>Whippomorpha</taxon>
        <taxon>Cetacea</taxon>
        <taxon>Mysticeti</taxon>
        <taxon>Eschrichtiidae</taxon>
        <taxon>Eschrichtius</taxon>
    </lineage>
</organism>
<dbReference type="PANTHER" id="PTHR19384">
    <property type="entry name" value="NITRIC OXIDE SYNTHASE-RELATED"/>
    <property type="match status" value="1"/>
</dbReference>
<keyword evidence="1" id="KW-0285">Flavoprotein</keyword>
<evidence type="ECO:0000256" key="2">
    <source>
        <dbReference type="SAM" id="MobiDB-lite"/>
    </source>
</evidence>
<name>A0AB34HEC6_ESCRO</name>
<proteinExistence type="predicted"/>
<dbReference type="GO" id="GO:0010181">
    <property type="term" value="F:FMN binding"/>
    <property type="evidence" value="ECO:0007669"/>
    <property type="project" value="InterPro"/>
</dbReference>
<feature type="region of interest" description="Disordered" evidence="2">
    <location>
        <begin position="429"/>
        <end position="452"/>
    </location>
</feature>
<dbReference type="GO" id="GO:0050660">
    <property type="term" value="F:flavin adenine dinucleotide binding"/>
    <property type="evidence" value="ECO:0007669"/>
    <property type="project" value="TreeGrafter"/>
</dbReference>
<dbReference type="AlphaFoldDB" id="A0AB34HEC6"/>
<dbReference type="GO" id="GO:0050667">
    <property type="term" value="P:homocysteine metabolic process"/>
    <property type="evidence" value="ECO:0007669"/>
    <property type="project" value="TreeGrafter"/>
</dbReference>
<dbReference type="GO" id="GO:0030586">
    <property type="term" value="F:[methionine synthase] reductase (NADPH) activity"/>
    <property type="evidence" value="ECO:0007669"/>
    <property type="project" value="TreeGrafter"/>
</dbReference>
<feature type="compositionally biased region" description="Low complexity" evidence="2">
    <location>
        <begin position="431"/>
        <end position="442"/>
    </location>
</feature>
<dbReference type="GO" id="GO:0005829">
    <property type="term" value="C:cytosol"/>
    <property type="evidence" value="ECO:0007669"/>
    <property type="project" value="TreeGrafter"/>
</dbReference>
<dbReference type="Pfam" id="PF00258">
    <property type="entry name" value="Flavodoxin_1"/>
    <property type="match status" value="1"/>
</dbReference>
<dbReference type="InterPro" id="IPR029039">
    <property type="entry name" value="Flavoprotein-like_sf"/>
</dbReference>
<dbReference type="PANTHER" id="PTHR19384:SF84">
    <property type="entry name" value="METHIONINE SYNTHASE REDUCTASE"/>
    <property type="match status" value="1"/>
</dbReference>
<keyword evidence="5" id="KW-1185">Reference proteome</keyword>
<evidence type="ECO:0000259" key="3">
    <source>
        <dbReference type="PROSITE" id="PS50902"/>
    </source>
</evidence>
<dbReference type="Gene3D" id="3.40.50.360">
    <property type="match status" value="1"/>
</dbReference>
<comment type="caution">
    <text evidence="4">The sequence shown here is derived from an EMBL/GenBank/DDBJ whole genome shotgun (WGS) entry which is preliminary data.</text>
</comment>
<accession>A0AB34HEC6</accession>